<accession>A0A9D4H083</accession>
<name>A0A9D4H083_DREPO</name>
<reference evidence="1" key="1">
    <citation type="journal article" date="2019" name="bioRxiv">
        <title>The Genome of the Zebra Mussel, Dreissena polymorpha: A Resource for Invasive Species Research.</title>
        <authorList>
            <person name="McCartney M.A."/>
            <person name="Auch B."/>
            <person name="Kono T."/>
            <person name="Mallez S."/>
            <person name="Zhang Y."/>
            <person name="Obille A."/>
            <person name="Becker A."/>
            <person name="Abrahante J.E."/>
            <person name="Garbe J."/>
            <person name="Badalamenti J.P."/>
            <person name="Herman A."/>
            <person name="Mangelson H."/>
            <person name="Liachko I."/>
            <person name="Sullivan S."/>
            <person name="Sone E.D."/>
            <person name="Koren S."/>
            <person name="Silverstein K.A.T."/>
            <person name="Beckman K.B."/>
            <person name="Gohl D.M."/>
        </authorList>
    </citation>
    <scope>NUCLEOTIDE SEQUENCE</scope>
    <source>
        <strain evidence="1">Duluth1</strain>
        <tissue evidence="1">Whole animal</tissue>
    </source>
</reference>
<proteinExistence type="predicted"/>
<protein>
    <submittedName>
        <fullName evidence="1">Uncharacterized protein</fullName>
    </submittedName>
</protein>
<reference evidence="1" key="2">
    <citation type="submission" date="2020-11" db="EMBL/GenBank/DDBJ databases">
        <authorList>
            <person name="McCartney M.A."/>
            <person name="Auch B."/>
            <person name="Kono T."/>
            <person name="Mallez S."/>
            <person name="Becker A."/>
            <person name="Gohl D.M."/>
            <person name="Silverstein K.A.T."/>
            <person name="Koren S."/>
            <person name="Bechman K.B."/>
            <person name="Herman A."/>
            <person name="Abrahante J.E."/>
            <person name="Garbe J."/>
        </authorList>
    </citation>
    <scope>NUCLEOTIDE SEQUENCE</scope>
    <source>
        <strain evidence="1">Duluth1</strain>
        <tissue evidence="1">Whole animal</tissue>
    </source>
</reference>
<dbReference type="AlphaFoldDB" id="A0A9D4H083"/>
<dbReference type="EMBL" id="JAIWYP010000005">
    <property type="protein sequence ID" value="KAH3826077.1"/>
    <property type="molecule type" value="Genomic_DNA"/>
</dbReference>
<sequence length="90" mass="9412">MPRRSPGECCCHPGRAPFYQCTVAILGLCRHSSGLHLGTTGHNWGVAVALPGSVWAQVEIQCLLVVPAAVPVVSSAGPSFPVTPGSFPRY</sequence>
<organism evidence="1 2">
    <name type="scientific">Dreissena polymorpha</name>
    <name type="common">Zebra mussel</name>
    <name type="synonym">Mytilus polymorpha</name>
    <dbReference type="NCBI Taxonomy" id="45954"/>
    <lineage>
        <taxon>Eukaryota</taxon>
        <taxon>Metazoa</taxon>
        <taxon>Spiralia</taxon>
        <taxon>Lophotrochozoa</taxon>
        <taxon>Mollusca</taxon>
        <taxon>Bivalvia</taxon>
        <taxon>Autobranchia</taxon>
        <taxon>Heteroconchia</taxon>
        <taxon>Euheterodonta</taxon>
        <taxon>Imparidentia</taxon>
        <taxon>Neoheterodontei</taxon>
        <taxon>Myida</taxon>
        <taxon>Dreissenoidea</taxon>
        <taxon>Dreissenidae</taxon>
        <taxon>Dreissena</taxon>
    </lineage>
</organism>
<evidence type="ECO:0000313" key="1">
    <source>
        <dbReference type="EMBL" id="KAH3826077.1"/>
    </source>
</evidence>
<evidence type="ECO:0000313" key="2">
    <source>
        <dbReference type="Proteomes" id="UP000828390"/>
    </source>
</evidence>
<dbReference type="Proteomes" id="UP000828390">
    <property type="component" value="Unassembled WGS sequence"/>
</dbReference>
<comment type="caution">
    <text evidence="1">The sequence shown here is derived from an EMBL/GenBank/DDBJ whole genome shotgun (WGS) entry which is preliminary data.</text>
</comment>
<gene>
    <name evidence="1" type="ORF">DPMN_127968</name>
</gene>
<keyword evidence="2" id="KW-1185">Reference proteome</keyword>